<dbReference type="Gene3D" id="3.10.129.10">
    <property type="entry name" value="Hotdog Thioesterase"/>
    <property type="match status" value="2"/>
</dbReference>
<organism evidence="1 2">
    <name type="scientific">Aeromicrobium senzhongii</name>
    <dbReference type="NCBI Taxonomy" id="2663859"/>
    <lineage>
        <taxon>Bacteria</taxon>
        <taxon>Bacillati</taxon>
        <taxon>Actinomycetota</taxon>
        <taxon>Actinomycetes</taxon>
        <taxon>Propionibacteriales</taxon>
        <taxon>Nocardioidaceae</taxon>
        <taxon>Aeromicrobium</taxon>
    </lineage>
</organism>
<keyword evidence="2" id="KW-1185">Reference proteome</keyword>
<dbReference type="SUPFAM" id="SSF54637">
    <property type="entry name" value="Thioesterase/thiol ester dehydrase-isomerase"/>
    <property type="match status" value="2"/>
</dbReference>
<sequence>MTHLVEGPYFDDLTVGDVFEAPSATLTSGRAAVHQSILGGRLQLSLDEHLSRAVAGRVLADPGLVTDLAIGQSTPVTRRVVANLFYRGLAFHRMPEIGDTLRTRTEVVGLRQNSSRPSGLAALRMTTRDQDDRLVLDFWRCAMLPLSSPDVSTGHADDLSAVGSPADPSALLDSLADWDLTAWRPASGPEVETGAVWDLAAGDVVSSAPELARSTLNLAHVHHDRFSQPTGRLVYGGHTIGLAAAHVSRTLPQLLTIAGWHGCDHTGPVREGDTVVSRIEVEQVTEAAHGLRVADLRVIVRARADDGEDRPVLDWRPIVVLR</sequence>
<dbReference type="EMBL" id="CP060587">
    <property type="protein sequence ID" value="QNL93780.1"/>
    <property type="molecule type" value="Genomic_DNA"/>
</dbReference>
<dbReference type="InterPro" id="IPR052342">
    <property type="entry name" value="MCH/BMMD"/>
</dbReference>
<dbReference type="InterPro" id="IPR029069">
    <property type="entry name" value="HotDog_dom_sf"/>
</dbReference>
<dbReference type="RefSeq" id="WP_154596726.1">
    <property type="nucleotide sequence ID" value="NZ_CP060587.1"/>
</dbReference>
<dbReference type="PANTHER" id="PTHR43664">
    <property type="entry name" value="MONOAMINE OXIDASE-RELATED"/>
    <property type="match status" value="1"/>
</dbReference>
<accession>A0ABX6SX75</accession>
<proteinExistence type="predicted"/>
<name>A0ABX6SX75_9ACTN</name>
<gene>
    <name evidence="1" type="ORF">H9L21_11805</name>
</gene>
<dbReference type="Proteomes" id="UP000515871">
    <property type="component" value="Chromosome"/>
</dbReference>
<evidence type="ECO:0000313" key="1">
    <source>
        <dbReference type="EMBL" id="QNL93780.1"/>
    </source>
</evidence>
<protein>
    <submittedName>
        <fullName evidence="1">Acyl dehydratase</fullName>
    </submittedName>
</protein>
<dbReference type="PANTHER" id="PTHR43664:SF1">
    <property type="entry name" value="BETA-METHYLMALYL-COA DEHYDRATASE"/>
    <property type="match status" value="1"/>
</dbReference>
<dbReference type="CDD" id="cd03451">
    <property type="entry name" value="FkbR2"/>
    <property type="match status" value="1"/>
</dbReference>
<reference evidence="1 2" key="1">
    <citation type="submission" date="2020-08" db="EMBL/GenBank/DDBJ databases">
        <title>Novel species in genus Aeromicrobium.</title>
        <authorList>
            <person name="Zhang G."/>
        </authorList>
    </citation>
    <scope>NUCLEOTIDE SEQUENCE [LARGE SCALE GENOMIC DNA]</scope>
    <source>
        <strain evidence="2">zg-629</strain>
    </source>
</reference>
<evidence type="ECO:0000313" key="2">
    <source>
        <dbReference type="Proteomes" id="UP000515871"/>
    </source>
</evidence>